<evidence type="ECO:0000313" key="6">
    <source>
        <dbReference type="Proteomes" id="UP000254869"/>
    </source>
</evidence>
<keyword evidence="6" id="KW-1185">Reference proteome</keyword>
<dbReference type="InterPro" id="IPR011663">
    <property type="entry name" value="UTRA"/>
</dbReference>
<dbReference type="STRING" id="1210086.GCA_001613105_02359"/>
<evidence type="ECO:0000313" key="5">
    <source>
        <dbReference type="EMBL" id="RDI64841.1"/>
    </source>
</evidence>
<dbReference type="PRINTS" id="PR00035">
    <property type="entry name" value="HTHGNTR"/>
</dbReference>
<feature type="domain" description="HTH gntR-type" evidence="4">
    <location>
        <begin position="15"/>
        <end position="81"/>
    </location>
</feature>
<dbReference type="GO" id="GO:0045892">
    <property type="term" value="P:negative regulation of DNA-templated transcription"/>
    <property type="evidence" value="ECO:0007669"/>
    <property type="project" value="TreeGrafter"/>
</dbReference>
<keyword evidence="3" id="KW-0804">Transcription</keyword>
<gene>
    <name evidence="5" type="ORF">DFR76_107218</name>
</gene>
<keyword evidence="2" id="KW-0238">DNA-binding</keyword>
<evidence type="ECO:0000256" key="1">
    <source>
        <dbReference type="ARBA" id="ARBA00023015"/>
    </source>
</evidence>
<dbReference type="Pfam" id="PF00392">
    <property type="entry name" value="GntR"/>
    <property type="match status" value="1"/>
</dbReference>
<dbReference type="Gene3D" id="1.10.10.10">
    <property type="entry name" value="Winged helix-like DNA-binding domain superfamily/Winged helix DNA-binding domain"/>
    <property type="match status" value="1"/>
</dbReference>
<dbReference type="PANTHER" id="PTHR44846:SF1">
    <property type="entry name" value="MANNOSYL-D-GLYCERATE TRANSPORT_METABOLISM SYSTEM REPRESSOR MNGR-RELATED"/>
    <property type="match status" value="1"/>
</dbReference>
<sequence length="244" mass="26529">MHNAAGTAPGSTQQQPRYYGTKLALRDLITTLEPSTSLPPERVLAEQLGTSRTTLRKALAELAAEGMLRRVQGSGTFVAPATPKVVHLQQKTSLTDDLHDQGLQVTSRVLALTKVPADPAVAERLDLEPGVAIHRLQRLRSVGGEPLAFEVAHLAPPLPHLARRLAEKGSLYATLRDCYDLEVAAVEDTIETALTTPDEATLLEVAVGSPILLVHRRACDPTGRPLEWTRSAYRGDRFRFVARA</sequence>
<dbReference type="PANTHER" id="PTHR44846">
    <property type="entry name" value="MANNOSYL-D-GLYCERATE TRANSPORT/METABOLISM SYSTEM REPRESSOR MNGR-RELATED"/>
    <property type="match status" value="1"/>
</dbReference>
<organism evidence="5 6">
    <name type="scientific">Nocardia pseudobrasiliensis</name>
    <dbReference type="NCBI Taxonomy" id="45979"/>
    <lineage>
        <taxon>Bacteria</taxon>
        <taxon>Bacillati</taxon>
        <taxon>Actinomycetota</taxon>
        <taxon>Actinomycetes</taxon>
        <taxon>Mycobacteriales</taxon>
        <taxon>Nocardiaceae</taxon>
        <taxon>Nocardia</taxon>
    </lineage>
</organism>
<dbReference type="InterPro" id="IPR036390">
    <property type="entry name" value="WH_DNA-bd_sf"/>
</dbReference>
<dbReference type="RefSeq" id="WP_067996283.1">
    <property type="nucleotide sequence ID" value="NZ_QQBC01000007.1"/>
</dbReference>
<dbReference type="Pfam" id="PF07702">
    <property type="entry name" value="UTRA"/>
    <property type="match status" value="1"/>
</dbReference>
<evidence type="ECO:0000256" key="2">
    <source>
        <dbReference type="ARBA" id="ARBA00023125"/>
    </source>
</evidence>
<proteinExistence type="predicted"/>
<name>A0A370I3Y4_9NOCA</name>
<evidence type="ECO:0000259" key="4">
    <source>
        <dbReference type="PROSITE" id="PS50949"/>
    </source>
</evidence>
<reference evidence="5 6" key="1">
    <citation type="submission" date="2018-07" db="EMBL/GenBank/DDBJ databases">
        <title>Genomic Encyclopedia of Type Strains, Phase IV (KMG-IV): sequencing the most valuable type-strain genomes for metagenomic binning, comparative biology and taxonomic classification.</title>
        <authorList>
            <person name="Goeker M."/>
        </authorList>
    </citation>
    <scope>NUCLEOTIDE SEQUENCE [LARGE SCALE GENOMIC DNA]</scope>
    <source>
        <strain evidence="5 6">DSM 44290</strain>
    </source>
</reference>
<accession>A0A370I3Y4</accession>
<dbReference type="SUPFAM" id="SSF64288">
    <property type="entry name" value="Chorismate lyase-like"/>
    <property type="match status" value="1"/>
</dbReference>
<comment type="caution">
    <text evidence="5">The sequence shown here is derived from an EMBL/GenBank/DDBJ whole genome shotgun (WGS) entry which is preliminary data.</text>
</comment>
<protein>
    <submittedName>
        <fullName evidence="5">GntR family transcriptional regulator</fullName>
    </submittedName>
</protein>
<dbReference type="PROSITE" id="PS50949">
    <property type="entry name" value="HTH_GNTR"/>
    <property type="match status" value="1"/>
</dbReference>
<keyword evidence="1" id="KW-0805">Transcription regulation</keyword>
<dbReference type="SUPFAM" id="SSF46785">
    <property type="entry name" value="Winged helix' DNA-binding domain"/>
    <property type="match status" value="1"/>
</dbReference>
<evidence type="ECO:0000256" key="3">
    <source>
        <dbReference type="ARBA" id="ARBA00023163"/>
    </source>
</evidence>
<dbReference type="SMART" id="SM00866">
    <property type="entry name" value="UTRA"/>
    <property type="match status" value="1"/>
</dbReference>
<dbReference type="AlphaFoldDB" id="A0A370I3Y4"/>
<dbReference type="CDD" id="cd07377">
    <property type="entry name" value="WHTH_GntR"/>
    <property type="match status" value="1"/>
</dbReference>
<dbReference type="EMBL" id="QQBC01000007">
    <property type="protein sequence ID" value="RDI64841.1"/>
    <property type="molecule type" value="Genomic_DNA"/>
</dbReference>
<dbReference type="SMART" id="SM00345">
    <property type="entry name" value="HTH_GNTR"/>
    <property type="match status" value="1"/>
</dbReference>
<dbReference type="InterPro" id="IPR000524">
    <property type="entry name" value="Tscrpt_reg_HTH_GntR"/>
</dbReference>
<dbReference type="GO" id="GO:0003700">
    <property type="term" value="F:DNA-binding transcription factor activity"/>
    <property type="evidence" value="ECO:0007669"/>
    <property type="project" value="InterPro"/>
</dbReference>
<dbReference type="GO" id="GO:0003677">
    <property type="term" value="F:DNA binding"/>
    <property type="evidence" value="ECO:0007669"/>
    <property type="project" value="UniProtKB-KW"/>
</dbReference>
<dbReference type="InterPro" id="IPR036388">
    <property type="entry name" value="WH-like_DNA-bd_sf"/>
</dbReference>
<dbReference type="InterPro" id="IPR028978">
    <property type="entry name" value="Chorismate_lyase_/UTRA_dom_sf"/>
</dbReference>
<dbReference type="InterPro" id="IPR050679">
    <property type="entry name" value="Bact_HTH_transcr_reg"/>
</dbReference>
<dbReference type="Proteomes" id="UP000254869">
    <property type="component" value="Unassembled WGS sequence"/>
</dbReference>
<dbReference type="Gene3D" id="3.40.1410.10">
    <property type="entry name" value="Chorismate lyase-like"/>
    <property type="match status" value="1"/>
</dbReference>